<sequence length="327" mass="36899">MNVRHSPTKPHLPTSSASTSIGGSQPDLSKISNLNMDTQITLRKRKKPDNCECQCSDDLKEMRSEISRISSLLEKYVGSNEQVLLAIQDNIADIKSQITDMKSSNEQTITMMQTNVDKVITEINYIKLSTSSMLSEQKDIKNHVTRLEQSISQGENKLKSLESDLNNLKTAPIKPEKLSEQLIQEIQNRNNRQKNIIVVGLPEPTLSKSEERLAKDEADITNLIFAMDNDIPKPIKIFRIGKPHPGKNRNIKVCFDVTGPAKQLLRNKNKLPEGIKIFSDQTPAQQNYLKCLQDELRQRENNGESGLTIKYLNGTPTIVNSDTKNYQ</sequence>
<dbReference type="EMBL" id="JBEUOH010000019">
    <property type="protein sequence ID" value="KAL0869529.1"/>
    <property type="molecule type" value="Genomic_DNA"/>
</dbReference>
<feature type="region of interest" description="Disordered" evidence="2">
    <location>
        <begin position="1"/>
        <end position="33"/>
    </location>
</feature>
<dbReference type="Proteomes" id="UP001549920">
    <property type="component" value="Unassembled WGS sequence"/>
</dbReference>
<keyword evidence="1" id="KW-0175">Coiled coil</keyword>
<gene>
    <name evidence="3" type="ORF">ABMA27_005799</name>
</gene>
<evidence type="ECO:0000256" key="1">
    <source>
        <dbReference type="SAM" id="Coils"/>
    </source>
</evidence>
<feature type="coiled-coil region" evidence="1">
    <location>
        <begin position="144"/>
        <end position="171"/>
    </location>
</feature>
<organism evidence="3 4">
    <name type="scientific">Loxostege sticticalis</name>
    <name type="common">Beet webworm moth</name>
    <dbReference type="NCBI Taxonomy" id="481309"/>
    <lineage>
        <taxon>Eukaryota</taxon>
        <taxon>Metazoa</taxon>
        <taxon>Ecdysozoa</taxon>
        <taxon>Arthropoda</taxon>
        <taxon>Hexapoda</taxon>
        <taxon>Insecta</taxon>
        <taxon>Pterygota</taxon>
        <taxon>Neoptera</taxon>
        <taxon>Endopterygota</taxon>
        <taxon>Lepidoptera</taxon>
        <taxon>Glossata</taxon>
        <taxon>Ditrysia</taxon>
        <taxon>Pyraloidea</taxon>
        <taxon>Crambidae</taxon>
        <taxon>Pyraustinae</taxon>
        <taxon>Loxostege</taxon>
    </lineage>
</organism>
<accession>A0ABR3HGL7</accession>
<reference evidence="3 4" key="1">
    <citation type="submission" date="2024-06" db="EMBL/GenBank/DDBJ databases">
        <title>A chromosome-level genome assembly of beet webworm, Loxostege sticticalis.</title>
        <authorList>
            <person name="Zhang Y."/>
        </authorList>
    </citation>
    <scope>NUCLEOTIDE SEQUENCE [LARGE SCALE GENOMIC DNA]</scope>
    <source>
        <strain evidence="3">AQ026</strain>
        <tissue evidence="3">Whole body</tissue>
    </source>
</reference>
<protein>
    <submittedName>
        <fullName evidence="3">Uncharacterized protein</fullName>
    </submittedName>
</protein>
<evidence type="ECO:0000313" key="3">
    <source>
        <dbReference type="EMBL" id="KAL0869529.1"/>
    </source>
</evidence>
<proteinExistence type="predicted"/>
<evidence type="ECO:0000256" key="2">
    <source>
        <dbReference type="SAM" id="MobiDB-lite"/>
    </source>
</evidence>
<comment type="caution">
    <text evidence="3">The sequence shown here is derived from an EMBL/GenBank/DDBJ whole genome shotgun (WGS) entry which is preliminary data.</text>
</comment>
<keyword evidence="4" id="KW-1185">Reference proteome</keyword>
<feature type="compositionally biased region" description="Polar residues" evidence="2">
    <location>
        <begin position="13"/>
        <end position="33"/>
    </location>
</feature>
<name>A0ABR3HGL7_LOXSC</name>
<evidence type="ECO:0000313" key="4">
    <source>
        <dbReference type="Proteomes" id="UP001549920"/>
    </source>
</evidence>